<dbReference type="PANTHER" id="PTHR15670">
    <property type="entry name" value="RHO GTPASE ACTIVATING PROTEIN 11A"/>
    <property type="match status" value="1"/>
</dbReference>
<feature type="region of interest" description="Disordered" evidence="1">
    <location>
        <begin position="909"/>
        <end position="929"/>
    </location>
</feature>
<feature type="compositionally biased region" description="Low complexity" evidence="1">
    <location>
        <begin position="545"/>
        <end position="554"/>
    </location>
</feature>
<feature type="region of interest" description="Disordered" evidence="1">
    <location>
        <begin position="268"/>
        <end position="291"/>
    </location>
</feature>
<dbReference type="KEGG" id="lak:106156051"/>
<proteinExistence type="predicted"/>
<feature type="region of interest" description="Disordered" evidence="1">
    <location>
        <begin position="833"/>
        <end position="864"/>
    </location>
</feature>
<dbReference type="RefSeq" id="XP_013386595.1">
    <property type="nucleotide sequence ID" value="XM_013531141.1"/>
</dbReference>
<feature type="region of interest" description="Disordered" evidence="1">
    <location>
        <begin position="1391"/>
        <end position="1430"/>
    </location>
</feature>
<feature type="region of interest" description="Disordered" evidence="1">
    <location>
        <begin position="490"/>
        <end position="568"/>
    </location>
</feature>
<dbReference type="PANTHER" id="PTHR15670:SF4">
    <property type="entry name" value="RHO GTPASE-ACTIVATING PROTEIN 11A"/>
    <property type="match status" value="1"/>
</dbReference>
<feature type="compositionally biased region" description="Low complexity" evidence="1">
    <location>
        <begin position="911"/>
        <end position="922"/>
    </location>
</feature>
<feature type="compositionally biased region" description="Polar residues" evidence="1">
    <location>
        <begin position="493"/>
        <end position="509"/>
    </location>
</feature>
<evidence type="ECO:0000256" key="1">
    <source>
        <dbReference type="SAM" id="MobiDB-lite"/>
    </source>
</evidence>
<feature type="region of interest" description="Disordered" evidence="1">
    <location>
        <begin position="635"/>
        <end position="656"/>
    </location>
</feature>
<feature type="region of interest" description="Disordered" evidence="1">
    <location>
        <begin position="1052"/>
        <end position="1175"/>
    </location>
</feature>
<dbReference type="Pfam" id="PF00620">
    <property type="entry name" value="RhoGAP"/>
    <property type="match status" value="1"/>
</dbReference>
<feature type="compositionally biased region" description="Polar residues" evidence="1">
    <location>
        <begin position="414"/>
        <end position="423"/>
    </location>
</feature>
<dbReference type="Gene3D" id="1.10.555.10">
    <property type="entry name" value="Rho GTPase activation protein"/>
    <property type="match status" value="1"/>
</dbReference>
<dbReference type="InterPro" id="IPR042869">
    <property type="entry name" value="ARHGAP11A/B"/>
</dbReference>
<feature type="region of interest" description="Disordered" evidence="1">
    <location>
        <begin position="1451"/>
        <end position="1521"/>
    </location>
</feature>
<feature type="compositionally biased region" description="Basic and acidic residues" evidence="1">
    <location>
        <begin position="1096"/>
        <end position="1112"/>
    </location>
</feature>
<feature type="compositionally biased region" description="Polar residues" evidence="1">
    <location>
        <begin position="1454"/>
        <end position="1463"/>
    </location>
</feature>
<feature type="compositionally biased region" description="Basic residues" evidence="1">
    <location>
        <begin position="517"/>
        <end position="531"/>
    </location>
</feature>
<dbReference type="OrthoDB" id="410651at2759"/>
<reference evidence="4" key="1">
    <citation type="submission" date="2025-08" db="UniProtKB">
        <authorList>
            <consortium name="RefSeq"/>
        </authorList>
    </citation>
    <scope>IDENTIFICATION</scope>
    <source>
        <tissue evidence="4">Gonads</tissue>
    </source>
</reference>
<evidence type="ECO:0000313" key="4">
    <source>
        <dbReference type="RefSeq" id="XP_013386595.1"/>
    </source>
</evidence>
<feature type="domain" description="Rho-GAP" evidence="2">
    <location>
        <begin position="58"/>
        <end position="247"/>
    </location>
</feature>
<feature type="compositionally biased region" description="Basic and acidic residues" evidence="1">
    <location>
        <begin position="1157"/>
        <end position="1170"/>
    </location>
</feature>
<feature type="compositionally biased region" description="Basic residues" evidence="1">
    <location>
        <begin position="1494"/>
        <end position="1503"/>
    </location>
</feature>
<protein>
    <submittedName>
        <fullName evidence="4">Uncharacterized protein LOC106156051</fullName>
    </submittedName>
</protein>
<feature type="compositionally biased region" description="Basic and acidic residues" evidence="1">
    <location>
        <begin position="1057"/>
        <end position="1085"/>
    </location>
</feature>
<dbReference type="InterPro" id="IPR000198">
    <property type="entry name" value="RhoGAP_dom"/>
</dbReference>
<feature type="compositionally biased region" description="Low complexity" evidence="1">
    <location>
        <begin position="970"/>
        <end position="985"/>
    </location>
</feature>
<feature type="region of interest" description="Disordered" evidence="1">
    <location>
        <begin position="414"/>
        <end position="474"/>
    </location>
</feature>
<feature type="compositionally biased region" description="Basic and acidic residues" evidence="1">
    <location>
        <begin position="1127"/>
        <end position="1146"/>
    </location>
</feature>
<feature type="compositionally biased region" description="Polar residues" evidence="1">
    <location>
        <begin position="1400"/>
        <end position="1415"/>
    </location>
</feature>
<gene>
    <name evidence="4" type="primary">LOC106156051</name>
</gene>
<dbReference type="GeneID" id="106156051"/>
<sequence length="1533" mass="168290">MKHITKLDDLGSLRSMAVQDLKEKGVKVPKLRKRRCPSSQSGQTQDKGDRYVFGNNLFSMPGIFIEDCGFVPKFLVDAFTVVKNHIDTVGIFRKTGSVARQKELKHNLDNGGDLDVESSNVFDVTSLIKQFFRELPDSLLTTRLHDVFIKCHQLQESDSRLKHIQLMCLLLPLENLSTLKFTMQCCAEIASHSENNKMNVSNLAVVLTPNLIHTNSKSEKMTQVEGQLLAAQTSIIELLIEHSADIGMVDESLQERSHMMSTCFASEDELDRSCDESEEPKSKKKKRRSGSLQGIVSGISNTISKWSKRGGIKGASSNQSLVSSSSADMEDSSVDVGDAAGISIGIMDATPIVVRKRKASDEGVPFSATKRKAILQQMSNFNKTPFTPASTTKPRLPVNRNVVLGTPSINFTESSNSPISFTATPKKKHTRLFSSPGSLSRKKRASGGSPKDGKKKKGFFRRMSGGKSSPEAANCSDIAIGSKLAGTDPDDILSSSITQHNSSIQSTTSSKDENGKLKRRPSWFRRHKKHPSSPARILGNSAAIKKSSLSSLSGGKKEEKEDSDDGGFLKKNNEVMVIRNQNADIDVDQLAENLRQDLQSQTPAKANMPEIERGRLASREVSTLGVDVGKPRAHRRACSADAKGGLKRGRPNTITSGLPNATTVVCRKPSIKNVIPQRPADINLSQKPNFIKNDLNSKNSNLSRKPSINKADIGLPIPVKVPKVAEPKRRHTVTVDVDIHQTFGHLIKPASDFFQKGSEISEVRKCPAPASHEGVIGTEVPKTERPTITPRSSVVSTVPAIEQSTHVTNVPGNMQVSTVMRMEHSSHIQQMMQPPRQQGDTGLCMKENSCNPQHPPVKSHEPLNSRQNTHDLKMLEQHTNKGQSLHVRPESEKTQQIPAAGGHLNILTKDQQPSVSPLPQSSRTHLAGQNATVDSSLNETDGDQPSHWYLADESTIINVMDTAMMDSIRSSGSSSSLTSQQGAASVSNMGPDPAQGTQNAMEVDENAEQMDTEEVCNTTLQSESANNTVIECGEKPVSKEETIEEQHNTMATVMNSDHSDYSTDGTFEKDQEKRSENADEKHEKENIEDENQTEIVENKVDEENVDDIKEKEDQVDENMQSQPASEDTAKNHEEDKNQALGKHDIKTSSSISPTTEDNCKKSDSHHKTNAEPKLQISLDTHKLLERAGFMAHDTKNVPEDTQKTDSADKCIVHESVINLQQAGKVTANVQLFSKASNDPDEVEIIKRHTSPLRFPRSQMRNRASPVRIPTIFAKQDRESARYRQMAGNVLRASPVKSAPRGVPNLPISTNLIRNRSVERSLAKFTARSVDTSSNTRVIPGSSTSAEPSKAASDPVEKPLPQPAGLLKCPPAVTAINIPQDLQETIDAVCTPKSQRRSRNSTDAVTQRSPLKTINGPTDHKEEKIPQKTVPHTPKIKSSLLSEDVAHRLLMRTPGSMTPRNTITPRMRAVVGSSQKCRSPVKPVKRLQGSPKSPHSPRHARSPKRYPSSPLKPRIVAKKSDLSPIPAYLKDDVF</sequence>
<evidence type="ECO:0000313" key="3">
    <source>
        <dbReference type="Proteomes" id="UP000085678"/>
    </source>
</evidence>
<feature type="compositionally biased region" description="Low complexity" evidence="1">
    <location>
        <begin position="316"/>
        <end position="327"/>
    </location>
</feature>
<dbReference type="InParanoid" id="A0A1S3HKG0"/>
<evidence type="ECO:0000259" key="2">
    <source>
        <dbReference type="PROSITE" id="PS50238"/>
    </source>
</evidence>
<feature type="region of interest" description="Disordered" evidence="1">
    <location>
        <begin position="968"/>
        <end position="998"/>
    </location>
</feature>
<dbReference type="GO" id="GO:0005096">
    <property type="term" value="F:GTPase activator activity"/>
    <property type="evidence" value="ECO:0007669"/>
    <property type="project" value="TreeGrafter"/>
</dbReference>
<organism evidence="3 4">
    <name type="scientific">Lingula anatina</name>
    <name type="common">Brachiopod</name>
    <name type="synonym">Lingula unguis</name>
    <dbReference type="NCBI Taxonomy" id="7574"/>
    <lineage>
        <taxon>Eukaryota</taxon>
        <taxon>Metazoa</taxon>
        <taxon>Spiralia</taxon>
        <taxon>Lophotrochozoa</taxon>
        <taxon>Brachiopoda</taxon>
        <taxon>Linguliformea</taxon>
        <taxon>Lingulata</taxon>
        <taxon>Lingulida</taxon>
        <taxon>Linguloidea</taxon>
        <taxon>Lingulidae</taxon>
        <taxon>Lingula</taxon>
    </lineage>
</organism>
<dbReference type="SUPFAM" id="SSF48350">
    <property type="entry name" value="GTPase activation domain, GAP"/>
    <property type="match status" value="1"/>
</dbReference>
<feature type="compositionally biased region" description="Polar residues" evidence="1">
    <location>
        <begin position="1328"/>
        <end position="1346"/>
    </location>
</feature>
<name>A0A1S3HKG0_LINAN</name>
<dbReference type="PROSITE" id="PS50238">
    <property type="entry name" value="RHOGAP"/>
    <property type="match status" value="1"/>
</dbReference>
<feature type="region of interest" description="Disordered" evidence="1">
    <location>
        <begin position="1326"/>
        <end position="1362"/>
    </location>
</feature>
<feature type="compositionally biased region" description="Basic and acidic residues" evidence="1">
    <location>
        <begin position="271"/>
        <end position="281"/>
    </location>
</feature>
<keyword evidence="3" id="KW-1185">Reference proteome</keyword>
<dbReference type="GO" id="GO:0007165">
    <property type="term" value="P:signal transduction"/>
    <property type="evidence" value="ECO:0007669"/>
    <property type="project" value="InterPro"/>
</dbReference>
<dbReference type="Proteomes" id="UP000085678">
    <property type="component" value="Unplaced"/>
</dbReference>
<feature type="region of interest" description="Disordered" evidence="1">
    <location>
        <begin position="307"/>
        <end position="332"/>
    </location>
</feature>
<dbReference type="STRING" id="7574.A0A1S3HKG0"/>
<dbReference type="SMART" id="SM00324">
    <property type="entry name" value="RhoGAP"/>
    <property type="match status" value="1"/>
</dbReference>
<feature type="compositionally biased region" description="Polar residues" evidence="1">
    <location>
        <begin position="1147"/>
        <end position="1156"/>
    </location>
</feature>
<dbReference type="InterPro" id="IPR008936">
    <property type="entry name" value="Rho_GTPase_activation_prot"/>
</dbReference>
<accession>A0A1S3HKG0</accession>